<evidence type="ECO:0000313" key="2">
    <source>
        <dbReference type="Proteomes" id="UP000319848"/>
    </source>
</evidence>
<gene>
    <name evidence="1" type="ORF">IP98_01709</name>
</gene>
<dbReference type="STRING" id="1341154.FCR2A7T_11080"/>
<dbReference type="AlphaFoldDB" id="A0A562LWW3"/>
<dbReference type="InterPro" id="IPR029044">
    <property type="entry name" value="Nucleotide-diphossugar_trans"/>
</dbReference>
<sequence>MRIGFNPLKDKELPPNDFFHQVIVPVYIPNQEGYFKDSFTIFKYCLASLFKTCHSKTYFTVVNNGCCQEVIDYLNDLHNQGEIHELIHTTAIGKLNAVLKGLSGQNFQIVTITDADVLFLNDWQKRTYAVFEAFPKAGAVCPTPSSKTIRQNTSNVLIENLFSKEMKFTPVINQKALQAFAISIGNPDFYNKYQLDNYLTVANGTVKAVVGAGHFVTSYKGTVFNTLKERYSNFSLGGNSEIELLDKPVSEKGFWRLSTEDNYAYHMGNTLESWMEEAFENCKILTEEGAFPLKLAKVKTNSLLIWVQQLFFAKVLVRKPIWKWFLHFKGLSKEAASGY</sequence>
<dbReference type="RefSeq" id="WP_035117404.1">
    <property type="nucleotide sequence ID" value="NZ_AVBI01000012.1"/>
</dbReference>
<comment type="caution">
    <text evidence="1">The sequence shown here is derived from an EMBL/GenBank/DDBJ whole genome shotgun (WGS) entry which is preliminary data.</text>
</comment>
<dbReference type="EMBL" id="VLKQ01000007">
    <property type="protein sequence ID" value="TWI12135.1"/>
    <property type="molecule type" value="Genomic_DNA"/>
</dbReference>
<name>A0A562LWW3_9FLAO</name>
<dbReference type="OrthoDB" id="1116632at2"/>
<proteinExistence type="predicted"/>
<protein>
    <recommendedName>
        <fullName evidence="3">Glycosyl transferase family 2</fullName>
    </recommendedName>
</protein>
<dbReference type="Gene3D" id="3.90.550.10">
    <property type="entry name" value="Spore Coat Polysaccharide Biosynthesis Protein SpsA, Chain A"/>
    <property type="match status" value="1"/>
</dbReference>
<organism evidence="1 2">
    <name type="scientific">Flavobacterium cauense R2A-7</name>
    <dbReference type="NCBI Taxonomy" id="1341154"/>
    <lineage>
        <taxon>Bacteria</taxon>
        <taxon>Pseudomonadati</taxon>
        <taxon>Bacteroidota</taxon>
        <taxon>Flavobacteriia</taxon>
        <taxon>Flavobacteriales</taxon>
        <taxon>Flavobacteriaceae</taxon>
        <taxon>Flavobacterium</taxon>
    </lineage>
</organism>
<keyword evidence="2" id="KW-1185">Reference proteome</keyword>
<accession>A0A562LWW3</accession>
<dbReference type="Proteomes" id="UP000319848">
    <property type="component" value="Unassembled WGS sequence"/>
</dbReference>
<evidence type="ECO:0008006" key="3">
    <source>
        <dbReference type="Google" id="ProtNLM"/>
    </source>
</evidence>
<evidence type="ECO:0000313" key="1">
    <source>
        <dbReference type="EMBL" id="TWI12135.1"/>
    </source>
</evidence>
<dbReference type="SUPFAM" id="SSF53448">
    <property type="entry name" value="Nucleotide-diphospho-sugar transferases"/>
    <property type="match status" value="1"/>
</dbReference>
<reference evidence="1 2" key="1">
    <citation type="journal article" date="2015" name="Stand. Genomic Sci.">
        <title>Genomic Encyclopedia of Bacterial and Archaeal Type Strains, Phase III: the genomes of soil and plant-associated and newly described type strains.</title>
        <authorList>
            <person name="Whitman W.B."/>
            <person name="Woyke T."/>
            <person name="Klenk H.P."/>
            <person name="Zhou Y."/>
            <person name="Lilburn T.G."/>
            <person name="Beck B.J."/>
            <person name="De Vos P."/>
            <person name="Vandamme P."/>
            <person name="Eisen J.A."/>
            <person name="Garrity G."/>
            <person name="Hugenholtz P."/>
            <person name="Kyrpides N.C."/>
        </authorList>
    </citation>
    <scope>NUCLEOTIDE SEQUENCE [LARGE SCALE GENOMIC DNA]</scope>
    <source>
        <strain evidence="1 2">CGMCC 1.7270</strain>
    </source>
</reference>